<organism evidence="7 8">
    <name type="scientific">Parabacteroides faecalis</name>
    <dbReference type="NCBI Taxonomy" id="2924040"/>
    <lineage>
        <taxon>Bacteria</taxon>
        <taxon>Pseudomonadati</taxon>
        <taxon>Bacteroidota</taxon>
        <taxon>Bacteroidia</taxon>
        <taxon>Bacteroidales</taxon>
        <taxon>Tannerellaceae</taxon>
        <taxon>Parabacteroides</taxon>
    </lineage>
</organism>
<dbReference type="InterPro" id="IPR015883">
    <property type="entry name" value="Glyco_hydro_20_cat"/>
</dbReference>
<protein>
    <submittedName>
        <fullName evidence="7">Family 20 glycosylhydrolase</fullName>
    </submittedName>
</protein>
<feature type="domain" description="Glycoside hydrolase family 20 catalytic" evidence="5">
    <location>
        <begin position="156"/>
        <end position="475"/>
    </location>
</feature>
<dbReference type="InterPro" id="IPR029018">
    <property type="entry name" value="Hex-like_dom2"/>
</dbReference>
<dbReference type="Pfam" id="PF00728">
    <property type="entry name" value="Glyco_hydro_20"/>
    <property type="match status" value="1"/>
</dbReference>
<evidence type="ECO:0000256" key="3">
    <source>
        <dbReference type="ARBA" id="ARBA00023295"/>
    </source>
</evidence>
<evidence type="ECO:0000259" key="5">
    <source>
        <dbReference type="Pfam" id="PF00728"/>
    </source>
</evidence>
<dbReference type="Gene3D" id="3.20.20.80">
    <property type="entry name" value="Glycosidases"/>
    <property type="match status" value="1"/>
</dbReference>
<feature type="signal peptide" evidence="4">
    <location>
        <begin position="1"/>
        <end position="22"/>
    </location>
</feature>
<accession>A0ABT0BXN3</accession>
<name>A0ABT0BXN3_9BACT</name>
<dbReference type="CDD" id="cd06564">
    <property type="entry name" value="GH20_DspB_LnbB-like"/>
    <property type="match status" value="1"/>
</dbReference>
<evidence type="ECO:0000256" key="4">
    <source>
        <dbReference type="SAM" id="SignalP"/>
    </source>
</evidence>
<evidence type="ECO:0000256" key="1">
    <source>
        <dbReference type="ARBA" id="ARBA00006285"/>
    </source>
</evidence>
<dbReference type="InterPro" id="IPR025705">
    <property type="entry name" value="Beta_hexosaminidase_sua/sub"/>
</dbReference>
<proteinExistence type="inferred from homology"/>
<evidence type="ECO:0000256" key="2">
    <source>
        <dbReference type="ARBA" id="ARBA00022801"/>
    </source>
</evidence>
<comment type="caution">
    <text evidence="7">The sequence shown here is derived from an EMBL/GenBank/DDBJ whole genome shotgun (WGS) entry which is preliminary data.</text>
</comment>
<dbReference type="SUPFAM" id="SSF51445">
    <property type="entry name" value="(Trans)glycosidases"/>
    <property type="match status" value="1"/>
</dbReference>
<evidence type="ECO:0000313" key="7">
    <source>
        <dbReference type="EMBL" id="MCJ2379156.1"/>
    </source>
</evidence>
<keyword evidence="4" id="KW-0732">Signal</keyword>
<keyword evidence="3" id="KW-0326">Glycosidase</keyword>
<dbReference type="Proteomes" id="UP001165444">
    <property type="component" value="Unassembled WGS sequence"/>
</dbReference>
<dbReference type="PANTHER" id="PTHR43678">
    <property type="entry name" value="PUTATIVE (AFU_ORTHOLOGUE AFUA_2G00640)-RELATED"/>
    <property type="match status" value="1"/>
</dbReference>
<feature type="chain" id="PRO_5046820037" evidence="4">
    <location>
        <begin position="23"/>
        <end position="657"/>
    </location>
</feature>
<dbReference type="PRINTS" id="PR00738">
    <property type="entry name" value="GLHYDRLASE20"/>
</dbReference>
<sequence>MTKQMYLFLWVLICLMPFSVTRAEANKKPFVIPELKEWKGANGDFIPGNTTRITYSEKENGSRQVAEQLAADYQTLFGKQIPVVAGKGKAGDFVLQLKADKKLGDEGYAIQIKDRVILTAPTTKGLFWATRTLLQLAEQDEQQVLPKGEIRDFPDYAIRGFMLDCGRKFIPMSFLRDYVKIMSYYKMNTFQIHLNDNAFKQYFEHDWMKTYAAFRLESETFPGLAAPDGHYTKKEFIELQLLADSLGVEIIPEIDVPAHSLALTQYCPEIGSQEYGMDHLDLFNPKTYEFVDALFKEYLEGENPVFRGPRVHIGTDEYSNKKKDVVEKFRAFTDHYIRYVESFGKQACVWGALTHAKGDTPVKSENVLMSAWYNGYADPAEMMKQGYQLISIPDGLLYIVPAAGYYYDYLNTEKLYQEWTPVQIGKAVFEEHHPQISGGMFAVWNDHYGNGISTKDIHDRAYPAMQTLAVKMWTGKSTALPYQEFNADRLLLSEAPGVNVAGRVGKEPACVMELPQIESGQTTELKEIGYPYSVSFEIEGAKEEPGTVLFRSADAVVYLADPITGRLGFARDGYLNTFNYYLPVGQKVKLTISGDNKHTALYVNDQLKDDLTIQKRWFNEGKDKMNYVRTLVFPLQKAGQFNSQIRQLKVYNYWVND</sequence>
<evidence type="ECO:0000313" key="8">
    <source>
        <dbReference type="Proteomes" id="UP001165444"/>
    </source>
</evidence>
<keyword evidence="2" id="KW-0378">Hydrolase</keyword>
<keyword evidence="8" id="KW-1185">Reference proteome</keyword>
<feature type="domain" description="Beta-hexosaminidase bacterial type N-terminal" evidence="6">
    <location>
        <begin position="29"/>
        <end position="152"/>
    </location>
</feature>
<dbReference type="Pfam" id="PF02838">
    <property type="entry name" value="Glyco_hydro_20b"/>
    <property type="match status" value="1"/>
</dbReference>
<dbReference type="EMBL" id="JAKZMM010000001">
    <property type="protein sequence ID" value="MCJ2379156.1"/>
    <property type="molecule type" value="Genomic_DNA"/>
</dbReference>
<dbReference type="SUPFAM" id="SSF55545">
    <property type="entry name" value="beta-N-acetylhexosaminidase-like domain"/>
    <property type="match status" value="1"/>
</dbReference>
<dbReference type="InterPro" id="IPR015882">
    <property type="entry name" value="HEX_bac_N"/>
</dbReference>
<reference evidence="7 8" key="1">
    <citation type="submission" date="2022-03" db="EMBL/GenBank/DDBJ databases">
        <title>Parabacteroides sp. nov. isolated from swine feces.</title>
        <authorList>
            <person name="Bak J.E."/>
        </authorList>
    </citation>
    <scope>NUCLEOTIDE SEQUENCE [LARGE SCALE GENOMIC DNA]</scope>
    <source>
        <strain evidence="7 8">AGMB00274</strain>
    </source>
</reference>
<gene>
    <name evidence="7" type="ORF">MUN53_00715</name>
</gene>
<dbReference type="RefSeq" id="WP_243322976.1">
    <property type="nucleotide sequence ID" value="NZ_JAKZMM010000001.1"/>
</dbReference>
<comment type="similarity">
    <text evidence="1">Belongs to the glycosyl hydrolase 20 family.</text>
</comment>
<evidence type="ECO:0000259" key="6">
    <source>
        <dbReference type="Pfam" id="PF02838"/>
    </source>
</evidence>
<dbReference type="PANTHER" id="PTHR43678:SF1">
    <property type="entry name" value="BETA-N-ACETYLHEXOSAMINIDASE"/>
    <property type="match status" value="1"/>
</dbReference>
<dbReference type="InterPro" id="IPR052764">
    <property type="entry name" value="GH20_Enzymes"/>
</dbReference>
<dbReference type="InterPro" id="IPR017853">
    <property type="entry name" value="GH"/>
</dbReference>
<dbReference type="Gene3D" id="3.30.379.10">
    <property type="entry name" value="Chitobiase/beta-hexosaminidase domain 2-like"/>
    <property type="match status" value="1"/>
</dbReference>